<feature type="region of interest" description="Disordered" evidence="1">
    <location>
        <begin position="55"/>
        <end position="81"/>
    </location>
</feature>
<comment type="caution">
    <text evidence="2">The sequence shown here is derived from an EMBL/GenBank/DDBJ whole genome shotgun (WGS) entry which is preliminary data.</text>
</comment>
<protein>
    <submittedName>
        <fullName evidence="2">Uncharacterized protein</fullName>
    </submittedName>
</protein>
<evidence type="ECO:0000313" key="3">
    <source>
        <dbReference type="Proteomes" id="UP000299102"/>
    </source>
</evidence>
<name>A0A4C1ZV43_EUMVA</name>
<dbReference type="Proteomes" id="UP000299102">
    <property type="component" value="Unassembled WGS sequence"/>
</dbReference>
<evidence type="ECO:0000256" key="1">
    <source>
        <dbReference type="SAM" id="MobiDB-lite"/>
    </source>
</evidence>
<accession>A0A4C1ZV43</accession>
<proteinExistence type="predicted"/>
<reference evidence="2 3" key="1">
    <citation type="journal article" date="2019" name="Commun. Biol.">
        <title>The bagworm genome reveals a unique fibroin gene that provides high tensile strength.</title>
        <authorList>
            <person name="Kono N."/>
            <person name="Nakamura H."/>
            <person name="Ohtoshi R."/>
            <person name="Tomita M."/>
            <person name="Numata K."/>
            <person name="Arakawa K."/>
        </authorList>
    </citation>
    <scope>NUCLEOTIDE SEQUENCE [LARGE SCALE GENOMIC DNA]</scope>
</reference>
<dbReference type="EMBL" id="BGZK01002089">
    <property type="protein sequence ID" value="GBP90535.1"/>
    <property type="molecule type" value="Genomic_DNA"/>
</dbReference>
<organism evidence="2 3">
    <name type="scientific">Eumeta variegata</name>
    <name type="common">Bagworm moth</name>
    <name type="synonym">Eumeta japonica</name>
    <dbReference type="NCBI Taxonomy" id="151549"/>
    <lineage>
        <taxon>Eukaryota</taxon>
        <taxon>Metazoa</taxon>
        <taxon>Ecdysozoa</taxon>
        <taxon>Arthropoda</taxon>
        <taxon>Hexapoda</taxon>
        <taxon>Insecta</taxon>
        <taxon>Pterygota</taxon>
        <taxon>Neoptera</taxon>
        <taxon>Endopterygota</taxon>
        <taxon>Lepidoptera</taxon>
        <taxon>Glossata</taxon>
        <taxon>Ditrysia</taxon>
        <taxon>Tineoidea</taxon>
        <taxon>Psychidae</taxon>
        <taxon>Oiketicinae</taxon>
        <taxon>Eumeta</taxon>
    </lineage>
</organism>
<sequence length="110" mass="12353">MYLRKQFARCQCFEARSAARSNANSDVTATPPSHRALVHQPDQFDLCERHVTVTSGQNVGQRPRPPVAVASRPPTVTSVGGLTNQSRIRRYKHLLSIVLIERNNVLRVHL</sequence>
<feature type="compositionally biased region" description="Low complexity" evidence="1">
    <location>
        <begin position="67"/>
        <end position="77"/>
    </location>
</feature>
<dbReference type="AlphaFoldDB" id="A0A4C1ZV43"/>
<keyword evidence="3" id="KW-1185">Reference proteome</keyword>
<gene>
    <name evidence="2" type="ORF">EVAR_65246_1</name>
</gene>
<evidence type="ECO:0000313" key="2">
    <source>
        <dbReference type="EMBL" id="GBP90535.1"/>
    </source>
</evidence>